<evidence type="ECO:0000313" key="2">
    <source>
        <dbReference type="EMBL" id="MCC9033025.1"/>
    </source>
</evidence>
<dbReference type="AlphaFoldDB" id="A0A9Q3YTV7"/>
<dbReference type="RefSeq" id="WP_191181615.1">
    <property type="nucleotide sequence ID" value="NZ_JACXXP010000062.1"/>
</dbReference>
<comment type="caution">
    <text evidence="2">The sequence shown here is derived from an EMBL/GenBank/DDBJ whole genome shotgun (WGS) entry which is preliminary data.</text>
</comment>
<reference evidence="3" key="2">
    <citation type="submission" date="2023-07" db="EMBL/GenBank/DDBJ databases">
        <title>Description of novel Chryseobacterium sp. strain C-2.</title>
        <authorList>
            <person name="Saticioglu I.B."/>
        </authorList>
    </citation>
    <scope>NUCLEOTIDE SEQUENCE [LARGE SCALE GENOMIC DNA]</scope>
    <source>
        <strain evidence="3">C-2</strain>
    </source>
</reference>
<accession>A0A9Q3YTV7</accession>
<dbReference type="Proteomes" id="UP000603715">
    <property type="component" value="Unassembled WGS sequence"/>
</dbReference>
<sequence length="1205" mass="141783">MNSDKPLYIKIHHSVISKNKQVAGPEIVKDYKIIDIPEAFSPDNTFRLKKGVHLIFELPEFYKIKAEQKPKEEQNEEQKLPLAPNIWKIEIIRKNDSKSKEEFIVVSDLILGSNEVGTPFSQNKEIIQIGKKFKNEDFKRLTGDYKRVELRSTGWGTLTFDSYYPNCKDVFGFHDDNYILGQEVTYHVQGWYCSETSYEMINIFINKTTAYVEGKIDLKNNEESVYNSPFNLAIGNSLEEAFTSLLLENNGYEKNKEEEEEKLEAILSYNDIYDEKLDLISRLRHFQHDKQFFVNSSYNRWVQNLSEKQSENLILDSDQKQKLSDLNFIQKKLDKTNFDLEKQLDNLTLKVNAVITENDVNKKQEVINQLKELIEKTNSTNNEIYINKQNFSSKRNRIDFPIEQVTDFKLYSAKNPSCLIELDNNDFMDIIHKVEWEVELITHDEEKLNKLYELNEQYSDLIIRNNIDRIHDPDDDLKSKYTYKGWSIVTDTIKLLIDAKAEVQNEEYFSALSDEIKTNFKKYINTGNKESEEREKYLYEFHLEDFNQIVNGYVSSIARFVNDFEDSDLKEASTILDQNKQHIFLFKEDKESLKINLLRNGAFKIKNLKFIDKFGSFMFNYDYKGLTSTVYTPPKQSIQYSPSSIELPPRLLTPLGMKLKFEKYKSTLVNDTPVLGWIIPVYINKHLEFFDSDGYHIGFIDEESKWNNSQFEFLREEKGVSKDINDDFKTIISWFTLSCEKDSKFKSNFIKEVQYTLEHIYPESYQDPSLMETIATTPIAITRTSIQLIHKVELDEEIINQSTPIILGDINQYNDGLIGYWHINEKNQSNDSFYVNNERFADFSPNVLTYIKSIYEGLNKDYKESEDGKQILEKFKEEVKNIDNKRIENLLKEKGKVDEFKNKVNSLKYDTSLLEELTKIKDYIKYEIIESLLRIEKEYRIDKQDIKDFLTNLMEQFSDSENGTINLHVIYKQYFKKAKYFINQLVEIGVFTREPSKEKLKYKFEDTKSILPLSKCGSDNLNVFTLLAPKSKLYVKTGLIPIQYISIPYNSIKEALNRIELTLLTSPIITPKEQIEISLLTDERYKWSWVDIEKPINYNNRKIHRIPQDISIDLSYLQENVRLKIKEDFTDKNYIVNITFFPDQPYIFYINKEKCEAFFNDKEVLQTLSDNNIKILKINAFNTDNAIIPNLILKEGWLSIKSTDN</sequence>
<evidence type="ECO:0000313" key="3">
    <source>
        <dbReference type="Proteomes" id="UP000603715"/>
    </source>
</evidence>
<reference evidence="1" key="3">
    <citation type="submission" date="2024-05" db="EMBL/GenBank/DDBJ databases">
        <title>Description of novel Chryseobacterium sp. strain C-2.</title>
        <authorList>
            <person name="Saticioglu I.B."/>
        </authorList>
    </citation>
    <scope>NUCLEOTIDE SEQUENCE</scope>
    <source>
        <strain evidence="1">C-2</strain>
    </source>
</reference>
<gene>
    <name evidence="1" type="ORF">IEW27_22115</name>
    <name evidence="2" type="ORF">LNP80_01980</name>
</gene>
<proteinExistence type="predicted"/>
<keyword evidence="3" id="KW-1185">Reference proteome</keyword>
<dbReference type="EMBL" id="JAJJML010000001">
    <property type="protein sequence ID" value="MCC9033025.1"/>
    <property type="molecule type" value="Genomic_DNA"/>
</dbReference>
<dbReference type="Proteomes" id="UP001107960">
    <property type="component" value="Unassembled WGS sequence"/>
</dbReference>
<reference evidence="2" key="1">
    <citation type="submission" date="2021-11" db="EMBL/GenBank/DDBJ databases">
        <title>Description of novel Chryseobacterium species.</title>
        <authorList>
            <person name="Saticioglu I.B."/>
            <person name="Ay H."/>
            <person name="Altun S."/>
            <person name="Duman M."/>
        </authorList>
    </citation>
    <scope>NUCLEOTIDE SEQUENCE</scope>
    <source>
        <strain evidence="2">C-39</strain>
    </source>
</reference>
<protein>
    <submittedName>
        <fullName evidence="2">Uncharacterized protein</fullName>
    </submittedName>
</protein>
<dbReference type="EMBL" id="JACXXP010000062">
    <property type="protein sequence ID" value="MBD3907270.1"/>
    <property type="molecule type" value="Genomic_DNA"/>
</dbReference>
<evidence type="ECO:0000313" key="4">
    <source>
        <dbReference type="Proteomes" id="UP001107960"/>
    </source>
</evidence>
<organism evidence="2 4">
    <name type="scientific">Chryseobacterium muglaense</name>
    <dbReference type="NCBI Taxonomy" id="2893752"/>
    <lineage>
        <taxon>Bacteria</taxon>
        <taxon>Pseudomonadati</taxon>
        <taxon>Bacteroidota</taxon>
        <taxon>Flavobacteriia</taxon>
        <taxon>Flavobacteriales</taxon>
        <taxon>Weeksellaceae</taxon>
        <taxon>Chryseobacterium group</taxon>
        <taxon>Chryseobacterium</taxon>
    </lineage>
</organism>
<evidence type="ECO:0000313" key="1">
    <source>
        <dbReference type="EMBL" id="MBD3907270.1"/>
    </source>
</evidence>
<name>A0A9Q3YTV7_9FLAO</name>